<dbReference type="GO" id="GO:0006406">
    <property type="term" value="P:mRNA export from nucleus"/>
    <property type="evidence" value="ECO:0000318"/>
    <property type="project" value="GO_Central"/>
</dbReference>
<dbReference type="HOGENOM" id="CLU_044406_1_0_1"/>
<reference evidence="4" key="1">
    <citation type="journal article" date="2013" name="Science">
        <title>The Amborella genome and the evolution of flowering plants.</title>
        <authorList>
            <consortium name="Amborella Genome Project"/>
        </authorList>
    </citation>
    <scope>NUCLEOTIDE SEQUENCE [LARGE SCALE GENOMIC DNA]</scope>
</reference>
<dbReference type="PANTHER" id="PTHR12436">
    <property type="entry name" value="80 KDA MCM3-ASSOCIATED PROTEIN"/>
    <property type="match status" value="1"/>
</dbReference>
<dbReference type="Proteomes" id="UP000017836">
    <property type="component" value="Unassembled WGS sequence"/>
</dbReference>
<dbReference type="Pfam" id="PF03399">
    <property type="entry name" value="SAC3_GANP"/>
    <property type="match status" value="1"/>
</dbReference>
<dbReference type="eggNOG" id="KOG1860">
    <property type="taxonomic scope" value="Eukaryota"/>
</dbReference>
<dbReference type="STRING" id="13333.U5D2L7"/>
<keyword evidence="4" id="KW-1185">Reference proteome</keyword>
<feature type="compositionally biased region" description="Basic and acidic residues" evidence="1">
    <location>
        <begin position="18"/>
        <end position="32"/>
    </location>
</feature>
<dbReference type="GO" id="GO:0005737">
    <property type="term" value="C:cytoplasm"/>
    <property type="evidence" value="ECO:0000318"/>
    <property type="project" value="GO_Central"/>
</dbReference>
<organism evidence="3 4">
    <name type="scientific">Amborella trichopoda</name>
    <dbReference type="NCBI Taxonomy" id="13333"/>
    <lineage>
        <taxon>Eukaryota</taxon>
        <taxon>Viridiplantae</taxon>
        <taxon>Streptophyta</taxon>
        <taxon>Embryophyta</taxon>
        <taxon>Tracheophyta</taxon>
        <taxon>Spermatophyta</taxon>
        <taxon>Magnoliopsida</taxon>
        <taxon>Amborellales</taxon>
        <taxon>Amborellaceae</taxon>
        <taxon>Amborella</taxon>
    </lineage>
</organism>
<sequence length="484" mass="55616">MEDTRKLGFQRPKGRYSKASDPRFLTDKKHTEERVCPEPFLARGRKLGFNKGKEQSYLASSVDQSSISETKYVGEQGFMDELNERGRKLGYRRGNKASRDEFTDRSSETGFRRVKEQSCSVKSVAEDVYDEDQNSDAHPSIIGTCPDMCPARERAQRERLRDLAVFERLNGDPQKTSPTLAAKKFCRTISMPQLHVSDIRPLPVLRDTLIYLLRLLEAADHPFEVVHNFVFDRTRSIRQDLSMQNIINEEAILMHEQMVKFHIISHYKLPQSASSASISSLCHLNLEQLTKTLKTLFDLYEISRSCGTINKNRAEFYSYYVLLHLGPHGQSTGESLSVWFRRLDAPLLKSREMQFARNVLRHFRIANYKRFFSLAATEASYLQLCLMESFFNEVRTWSLACINHGGYKLYPYPISHLSKLLMLKEWELESLCSRCGLLTSTDEAGRKVIPAKQTGFTLPQGGLQKYSFPGLEGKIHPPLYELLL</sequence>
<proteinExistence type="predicted"/>
<dbReference type="AlphaFoldDB" id="U5D2L7"/>
<feature type="domain" description="SAC3/GANP/THP3 conserved" evidence="2">
    <location>
        <begin position="148"/>
        <end position="439"/>
    </location>
</feature>
<accession>U5D2L7</accession>
<dbReference type="Gene3D" id="1.25.40.990">
    <property type="match status" value="1"/>
</dbReference>
<dbReference type="InterPro" id="IPR045107">
    <property type="entry name" value="SAC3/GANP/THP3"/>
</dbReference>
<dbReference type="OrthoDB" id="264795at2759"/>
<feature type="region of interest" description="Disordered" evidence="1">
    <location>
        <begin position="1"/>
        <end position="32"/>
    </location>
</feature>
<dbReference type="EMBL" id="KI392532">
    <property type="protein sequence ID" value="ERN14578.1"/>
    <property type="molecule type" value="Genomic_DNA"/>
</dbReference>
<protein>
    <recommendedName>
        <fullName evidence="2">SAC3/GANP/THP3 conserved domain-containing protein</fullName>
    </recommendedName>
</protein>
<dbReference type="OMA" id="IFTHAYN"/>
<evidence type="ECO:0000313" key="4">
    <source>
        <dbReference type="Proteomes" id="UP000017836"/>
    </source>
</evidence>
<dbReference type="GO" id="GO:0070390">
    <property type="term" value="C:transcription export complex 2"/>
    <property type="evidence" value="ECO:0000318"/>
    <property type="project" value="GO_Central"/>
</dbReference>
<dbReference type="Gramene" id="ERN14578">
    <property type="protein sequence ID" value="ERN14578"/>
    <property type="gene ID" value="AMTR_s00038p00133080"/>
</dbReference>
<gene>
    <name evidence="3" type="ORF">AMTR_s00038p00133080</name>
</gene>
<dbReference type="InterPro" id="IPR005062">
    <property type="entry name" value="SAC3/GANP/THP3_conserved"/>
</dbReference>
<evidence type="ECO:0000259" key="2">
    <source>
        <dbReference type="Pfam" id="PF03399"/>
    </source>
</evidence>
<evidence type="ECO:0000313" key="3">
    <source>
        <dbReference type="EMBL" id="ERN14578.1"/>
    </source>
</evidence>
<dbReference type="PANTHER" id="PTHR12436:SF3">
    <property type="entry name" value="GERMINAL-CENTER ASSOCIATED NUCLEAR PROTEIN"/>
    <property type="match status" value="1"/>
</dbReference>
<name>U5D2L7_AMBTC</name>
<dbReference type="GO" id="GO:0005634">
    <property type="term" value="C:nucleus"/>
    <property type="evidence" value="ECO:0000318"/>
    <property type="project" value="GO_Central"/>
</dbReference>
<evidence type="ECO:0000256" key="1">
    <source>
        <dbReference type="SAM" id="MobiDB-lite"/>
    </source>
</evidence>